<dbReference type="EMBL" id="JASNQZ010000012">
    <property type="protein sequence ID" value="KAL0950234.1"/>
    <property type="molecule type" value="Genomic_DNA"/>
</dbReference>
<proteinExistence type="inferred from homology"/>
<reference evidence="3" key="1">
    <citation type="submission" date="2024-06" db="EMBL/GenBank/DDBJ databases">
        <title>Multi-omics analyses provide insights into the biosynthesis of the anticancer antibiotic pleurotin in Hohenbuehelia grisea.</title>
        <authorList>
            <person name="Weaver J.A."/>
            <person name="Alberti F."/>
        </authorList>
    </citation>
    <scope>NUCLEOTIDE SEQUENCE [LARGE SCALE GENOMIC DNA]</scope>
    <source>
        <strain evidence="3">T-177</strain>
    </source>
</reference>
<evidence type="ECO:0000313" key="2">
    <source>
        <dbReference type="EMBL" id="KAL0950234.1"/>
    </source>
</evidence>
<gene>
    <name evidence="2" type="ORF">HGRIS_010220</name>
</gene>
<dbReference type="Gene3D" id="3.40.50.12500">
    <property type="match status" value="1"/>
</dbReference>
<sequence>MLRFSPEAYHLYTQVITQALEKSLLPVCPPGTVLKFMTGPTDAPPSINDPLTSVLSAAATFKAMGPVDEMPYSGFLVCCFSDHPLVPCLRHAAPDKPCVGVFDSSIVHALVSGSKFGILTTGTSMVNSIDAGVAAFLGGQSGRYVGCIASGLGVVELQTGDRNTVERRIKGAAADVCAMGADVIILGCAGMSGMEDLVKAGAEATGRPVTVIDGAKAGVQLLAGLVRNKF</sequence>
<dbReference type="PANTHER" id="PTHR28047:SF5">
    <property type="entry name" value="PROTEIN DCG1"/>
    <property type="match status" value="1"/>
</dbReference>
<dbReference type="InterPro" id="IPR052186">
    <property type="entry name" value="Hydantoin_racemase-like"/>
</dbReference>
<dbReference type="InterPro" id="IPR015942">
    <property type="entry name" value="Asp/Glu/hydantoin_racemase"/>
</dbReference>
<name>A0ABR3J3M6_9AGAR</name>
<comment type="similarity">
    <text evidence="1">Belongs to the HyuE racemase family.</text>
</comment>
<accession>A0ABR3J3M6</accession>
<dbReference type="PANTHER" id="PTHR28047">
    <property type="entry name" value="PROTEIN DCG1"/>
    <property type="match status" value="1"/>
</dbReference>
<keyword evidence="3" id="KW-1185">Reference proteome</keyword>
<evidence type="ECO:0000313" key="3">
    <source>
        <dbReference type="Proteomes" id="UP001556367"/>
    </source>
</evidence>
<organism evidence="2 3">
    <name type="scientific">Hohenbuehelia grisea</name>
    <dbReference type="NCBI Taxonomy" id="104357"/>
    <lineage>
        <taxon>Eukaryota</taxon>
        <taxon>Fungi</taxon>
        <taxon>Dikarya</taxon>
        <taxon>Basidiomycota</taxon>
        <taxon>Agaricomycotina</taxon>
        <taxon>Agaricomycetes</taxon>
        <taxon>Agaricomycetidae</taxon>
        <taxon>Agaricales</taxon>
        <taxon>Pleurotineae</taxon>
        <taxon>Pleurotaceae</taxon>
        <taxon>Hohenbuehelia</taxon>
    </lineage>
</organism>
<dbReference type="Proteomes" id="UP001556367">
    <property type="component" value="Unassembled WGS sequence"/>
</dbReference>
<evidence type="ECO:0000256" key="1">
    <source>
        <dbReference type="ARBA" id="ARBA00038414"/>
    </source>
</evidence>
<comment type="caution">
    <text evidence="2">The sequence shown here is derived from an EMBL/GenBank/DDBJ whole genome shotgun (WGS) entry which is preliminary data.</text>
</comment>
<dbReference type="InterPro" id="IPR053714">
    <property type="entry name" value="Iso_Racemase_Enz_sf"/>
</dbReference>
<dbReference type="Pfam" id="PF01177">
    <property type="entry name" value="Asp_Glu_race"/>
    <property type="match status" value="1"/>
</dbReference>
<protein>
    <submittedName>
        <fullName evidence="2">Uncharacterized protein</fullName>
    </submittedName>
</protein>